<feature type="transmembrane region" description="Helical" evidence="1">
    <location>
        <begin position="20"/>
        <end position="43"/>
    </location>
</feature>
<gene>
    <name evidence="2" type="ORF">SINC0208_LOCUS15267</name>
</gene>
<dbReference type="AlphaFoldDB" id="A0A7S3N4N5"/>
<protein>
    <submittedName>
        <fullName evidence="2">Uncharacterized protein</fullName>
    </submittedName>
</protein>
<dbReference type="EMBL" id="HBIH01037910">
    <property type="protein sequence ID" value="CAE0334628.1"/>
    <property type="molecule type" value="Transcribed_RNA"/>
</dbReference>
<proteinExistence type="predicted"/>
<accession>A0A7S3N4N5</accession>
<reference evidence="2" key="1">
    <citation type="submission" date="2021-01" db="EMBL/GenBank/DDBJ databases">
        <authorList>
            <person name="Corre E."/>
            <person name="Pelletier E."/>
            <person name="Niang G."/>
            <person name="Scheremetjew M."/>
            <person name="Finn R."/>
            <person name="Kale V."/>
            <person name="Holt S."/>
            <person name="Cochrane G."/>
            <person name="Meng A."/>
            <person name="Brown T."/>
            <person name="Cohen L."/>
        </authorList>
    </citation>
    <scope>NUCLEOTIDE SEQUENCE</scope>
    <source>
        <strain evidence="2">S3</strain>
    </source>
</reference>
<keyword evidence="1" id="KW-1133">Transmembrane helix</keyword>
<keyword evidence="1" id="KW-0472">Membrane</keyword>
<keyword evidence="1" id="KW-0812">Transmembrane</keyword>
<organism evidence="2">
    <name type="scientific">Strombidium inclinatum</name>
    <dbReference type="NCBI Taxonomy" id="197538"/>
    <lineage>
        <taxon>Eukaryota</taxon>
        <taxon>Sar</taxon>
        <taxon>Alveolata</taxon>
        <taxon>Ciliophora</taxon>
        <taxon>Intramacronucleata</taxon>
        <taxon>Spirotrichea</taxon>
        <taxon>Oligotrichia</taxon>
        <taxon>Strombidiidae</taxon>
        <taxon>Strombidium</taxon>
    </lineage>
</organism>
<evidence type="ECO:0000313" key="2">
    <source>
        <dbReference type="EMBL" id="CAE0334628.1"/>
    </source>
</evidence>
<feature type="transmembrane region" description="Helical" evidence="1">
    <location>
        <begin position="63"/>
        <end position="83"/>
    </location>
</feature>
<evidence type="ECO:0000256" key="1">
    <source>
        <dbReference type="SAM" id="Phobius"/>
    </source>
</evidence>
<name>A0A7S3N4N5_9SPIT</name>
<sequence>MPANLTRRNLTLRIINKRPISWILTLTKLAQLYFLGLLLRLILCFLISEQDLDLLYKGSHPRHIAAALLLSVSGLFLLVYLALKGLQQVLYLVVIGFMLLL</sequence>